<feature type="region of interest" description="Disordered" evidence="1">
    <location>
        <begin position="25"/>
        <end position="90"/>
    </location>
</feature>
<accession>A0A1B0ZL33</accession>
<name>A0A1B0ZL33_9MICO</name>
<dbReference type="RefSeq" id="WP_157457144.1">
    <property type="nucleotide sequence ID" value="NZ_CP012117.1"/>
</dbReference>
<feature type="signal peptide" evidence="2">
    <location>
        <begin position="1"/>
        <end position="27"/>
    </location>
</feature>
<evidence type="ECO:0000256" key="2">
    <source>
        <dbReference type="SAM" id="SignalP"/>
    </source>
</evidence>
<feature type="chain" id="PRO_5038389816" description="DUF4333 domain-containing protein" evidence="2">
    <location>
        <begin position="28"/>
        <end position="290"/>
    </location>
</feature>
<sequence length="290" mass="29747">MSMRSTFRGASAAFAAALMLASCGATGSEVAKPSETPSAAPETTTASPTAIPTAEPSSEASEEQTETSEPSESPSSEPSEKPSAESGGEVTSAPAMVAHITNDDDPEIGDFPVSKDVIAKAITDVVPDDASASVECDSDVDITAGKPKTHCTVKGENKTTEAYVYGTFSSMQGTGLLVGFEKDFDPSLTGKFTETGTEVYAYGAGGMWAADAPADGASVSKKALKAMEAFEIPVSKFECTGEMFIPEGRNSQVCPFEAEWGKGEATVIAATILNAQESGVLVVLPTPADG</sequence>
<dbReference type="KEGG" id="dva:DAD186_21160"/>
<dbReference type="AlphaFoldDB" id="A0A1B0ZL33"/>
<gene>
    <name evidence="3" type="ORF">DAD186_21160</name>
</gene>
<evidence type="ECO:0000256" key="1">
    <source>
        <dbReference type="SAM" id="MobiDB-lite"/>
    </source>
</evidence>
<evidence type="ECO:0008006" key="5">
    <source>
        <dbReference type="Google" id="ProtNLM"/>
    </source>
</evidence>
<dbReference type="Proteomes" id="UP000092596">
    <property type="component" value="Chromosome"/>
</dbReference>
<dbReference type="EMBL" id="CP012117">
    <property type="protein sequence ID" value="ANP28666.1"/>
    <property type="molecule type" value="Genomic_DNA"/>
</dbReference>
<feature type="compositionally biased region" description="Low complexity" evidence="1">
    <location>
        <begin position="67"/>
        <end position="77"/>
    </location>
</feature>
<proteinExistence type="predicted"/>
<organism evidence="3 4">
    <name type="scientific">Dermabacter vaginalis</name>
    <dbReference type="NCBI Taxonomy" id="1630135"/>
    <lineage>
        <taxon>Bacteria</taxon>
        <taxon>Bacillati</taxon>
        <taxon>Actinomycetota</taxon>
        <taxon>Actinomycetes</taxon>
        <taxon>Micrococcales</taxon>
        <taxon>Dermabacteraceae</taxon>
        <taxon>Dermabacter</taxon>
    </lineage>
</organism>
<reference evidence="3 4" key="1">
    <citation type="submission" date="2015-06" db="EMBL/GenBank/DDBJ databases">
        <title>Investigation of pathophysiology for high-risk pregnancy and development of treatment modality based on it.</title>
        <authorList>
            <person name="Kim B.-C."/>
            <person name="Lim S."/>
        </authorList>
    </citation>
    <scope>NUCLEOTIDE SEQUENCE [LARGE SCALE GENOMIC DNA]</scope>
    <source>
        <strain evidence="3 4">AD1-86</strain>
    </source>
</reference>
<keyword evidence="2" id="KW-0732">Signal</keyword>
<dbReference type="STRING" id="1630135.DAD186_21160"/>
<evidence type="ECO:0000313" key="4">
    <source>
        <dbReference type="Proteomes" id="UP000092596"/>
    </source>
</evidence>
<feature type="compositionally biased region" description="Low complexity" evidence="1">
    <location>
        <begin position="33"/>
        <end position="59"/>
    </location>
</feature>
<evidence type="ECO:0000313" key="3">
    <source>
        <dbReference type="EMBL" id="ANP28666.1"/>
    </source>
</evidence>
<dbReference type="PROSITE" id="PS51257">
    <property type="entry name" value="PROKAR_LIPOPROTEIN"/>
    <property type="match status" value="1"/>
</dbReference>
<protein>
    <recommendedName>
        <fullName evidence="5">DUF4333 domain-containing protein</fullName>
    </recommendedName>
</protein>